<dbReference type="PANTHER" id="PTHR30591">
    <property type="entry name" value="RECBCD ENZYME SUBUNIT RECC"/>
    <property type="match status" value="1"/>
</dbReference>
<feature type="domain" description="RecC C-terminal" evidence="11">
    <location>
        <begin position="837"/>
        <end position="1082"/>
    </location>
</feature>
<dbReference type="Gene3D" id="1.10.10.160">
    <property type="match status" value="1"/>
</dbReference>
<accession>A0A1W9KPL4</accession>
<evidence type="ECO:0000256" key="8">
    <source>
        <dbReference type="ARBA" id="ARBA00023125"/>
    </source>
</evidence>
<gene>
    <name evidence="10" type="primary">recC</name>
    <name evidence="12" type="ORF">BWK72_19285</name>
</gene>
<dbReference type="Gene3D" id="3.40.50.10930">
    <property type="match status" value="1"/>
</dbReference>
<proteinExistence type="inferred from homology"/>
<dbReference type="Gene3D" id="1.10.10.990">
    <property type="match status" value="1"/>
</dbReference>
<dbReference type="Gene3D" id="3.40.50.300">
    <property type="entry name" value="P-loop containing nucleotide triphosphate hydrolases"/>
    <property type="match status" value="1"/>
</dbReference>
<comment type="subunit">
    <text evidence="10">Heterotrimer of RecB, RecC and RecD. All subunits contribute to DNA-binding.</text>
</comment>
<dbReference type="GO" id="GO:0003677">
    <property type="term" value="F:DNA binding"/>
    <property type="evidence" value="ECO:0007669"/>
    <property type="project" value="UniProtKB-UniRule"/>
</dbReference>
<dbReference type="PIRSF" id="PIRSF000980">
    <property type="entry name" value="RecC"/>
    <property type="match status" value="1"/>
</dbReference>
<dbReference type="Proteomes" id="UP000192505">
    <property type="component" value="Unassembled WGS sequence"/>
</dbReference>
<keyword evidence="9 10" id="KW-0234">DNA repair</keyword>
<dbReference type="Pfam" id="PF04257">
    <property type="entry name" value="Exonuc_V_gamma"/>
    <property type="match status" value="1"/>
</dbReference>
<dbReference type="NCBIfam" id="TIGR01450">
    <property type="entry name" value="recC"/>
    <property type="match status" value="1"/>
</dbReference>
<evidence type="ECO:0000259" key="11">
    <source>
        <dbReference type="Pfam" id="PF17946"/>
    </source>
</evidence>
<dbReference type="GO" id="GO:0003678">
    <property type="term" value="F:DNA helicase activity"/>
    <property type="evidence" value="ECO:0007669"/>
    <property type="project" value="UniProtKB-UniRule"/>
</dbReference>
<dbReference type="SUPFAM" id="SSF52540">
    <property type="entry name" value="P-loop containing nucleoside triphosphate hydrolases"/>
    <property type="match status" value="2"/>
</dbReference>
<dbReference type="InterPro" id="IPR013986">
    <property type="entry name" value="DExx_box_DNA_helicase_dom_sf"/>
</dbReference>
<dbReference type="GO" id="GO:0009338">
    <property type="term" value="C:exodeoxyribonuclease V complex"/>
    <property type="evidence" value="ECO:0007669"/>
    <property type="project" value="InterPro"/>
</dbReference>
<name>A0A1W9KPL4_9BURK</name>
<comment type="miscellaneous">
    <text evidence="10">In the RecBCD complex, RecB has a slow 3'-5' helicase, an exonuclease activity and loads RecA onto ssDNA, RecD has a fast 5'-3' helicase activity, while RecC stimulates the ATPase and processivity of the RecB helicase and contributes to recognition of the Chi site.</text>
</comment>
<keyword evidence="4 10" id="KW-0378">Hydrolase</keyword>
<evidence type="ECO:0000256" key="2">
    <source>
        <dbReference type="ARBA" id="ARBA00022741"/>
    </source>
</evidence>
<evidence type="ECO:0000256" key="6">
    <source>
        <dbReference type="ARBA" id="ARBA00022839"/>
    </source>
</evidence>
<dbReference type="GO" id="GO:0000724">
    <property type="term" value="P:double-strand break repair via homologous recombination"/>
    <property type="evidence" value="ECO:0007669"/>
    <property type="project" value="UniProtKB-UniRule"/>
</dbReference>
<reference evidence="12 13" key="1">
    <citation type="submission" date="2017-01" db="EMBL/GenBank/DDBJ databases">
        <title>Novel large sulfur bacteria in the metagenomes of groundwater-fed chemosynthetic microbial mats in the Lake Huron basin.</title>
        <authorList>
            <person name="Sharrar A.M."/>
            <person name="Flood B.E."/>
            <person name="Bailey J.V."/>
            <person name="Jones D.S."/>
            <person name="Biddanda B."/>
            <person name="Ruberg S.A."/>
            <person name="Marcus D.N."/>
            <person name="Dick G.J."/>
        </authorList>
    </citation>
    <scope>NUCLEOTIDE SEQUENCE [LARGE SCALE GENOMIC DNA]</scope>
    <source>
        <strain evidence="12">A7</strain>
    </source>
</reference>
<protein>
    <recommendedName>
        <fullName evidence="10">RecBCD enzyme subunit RecC</fullName>
    </recommendedName>
    <alternativeName>
        <fullName evidence="10">Exonuclease V subunit RecC</fullName>
        <shortName evidence="10">ExoV subunit RecC</shortName>
    </alternativeName>
    <alternativeName>
        <fullName evidence="10">Helicase/nuclease RecBCD subunit RecC</fullName>
    </alternativeName>
</protein>
<dbReference type="Gene3D" id="1.10.486.10">
    <property type="entry name" value="PCRA, domain 4"/>
    <property type="match status" value="1"/>
</dbReference>
<evidence type="ECO:0000256" key="5">
    <source>
        <dbReference type="ARBA" id="ARBA00022806"/>
    </source>
</evidence>
<keyword evidence="3 10" id="KW-0227">DNA damage</keyword>
<dbReference type="InterPro" id="IPR027417">
    <property type="entry name" value="P-loop_NTPase"/>
</dbReference>
<evidence type="ECO:0000256" key="3">
    <source>
        <dbReference type="ARBA" id="ARBA00022763"/>
    </source>
</evidence>
<evidence type="ECO:0000313" key="13">
    <source>
        <dbReference type="Proteomes" id="UP000192505"/>
    </source>
</evidence>
<sequence length="1093" mass="123032">MAFHSNRSEQLAEVVLNWIRRHPLSPLEEEVILVQSNGMAEWVKMELARMGGVCAATRVELPSRFLWRTYRQVLGREAVPSDSPLDKVPMVWRLMQLLPTLICQPEFAPVAGFLKEDEPDRMLQLASKLADLFDQYQNYRADWLQVWAQGDDHLILANGAKSELPMEQRWQPRLWRAVLQTLDDKQQQSIRPELQQRVVELLNSGESLASRVAQRVIVFGMSQIPLTTMQALAALSHHSQVILAIPNPCQFYWGDIMDGRELLNAQRRRQPFRRGVDLLTLPLEDMHAHAHPLLVAWGRQGRDFIRQLDCFDDAENSKRRFDLARIDYFSDKPEDTDTPLLLQVQNRIRDLVPISEHTPTPIAAQDQSIVFRSAHSKVRELEILHDQLLGLLAEPKRQVPLNPRDIIVMVPDIEQMAPAIRAVFGQYKRHDARFIPFDIADMSAKSDSPVMGALDWLLRLPTQRCNMSELVDLLEVASVANRFGIDQDALPRLTQWMMGAGIRWGLNEAHRSDLGLGACGDQNSAWFGLRRMLLGYAVGAMPVDSQVPSLETIEPYAEVGGLEAELAGALAHLLQALLTWWEMANTSATPAVWANRCRDLLADLFKCESDLDKQTISALTEGLVTWQEACEQSGFTEKVPLVVVRSAWLEAVETPSLNQRFRAGGVTFCTLMPMRAIPFEVVCLLGMNDGDYPRRGTRSDFDLMGLPGHARPGDRSRRDDDRQLMLEALLSARQVFYVSWCGHSVRDNSEQPPSVLVSQLRDYLSAAWGKEVVTSRTAQHPLQPFSRQYFEKDSPLMTYASEWRAAHGAEGVAGSESSGTTAIEPMPFFVPPPNVALTLSQLTQFLRNPVKAFFRQRLQVVFEEAQEDDPDDESFGIDGLERYGLLQELLATATVQPDEANEQLCVSHSLSKLRRSGVLPIKVFGDLEQQTLEETLSTMLAAWRSQQARFPHTFNRQSVRLEEGCVVLEDWIDHLRSGEAQPDLQAQDQSMGTVAWLDLQPSNLLVKVKKEYHARPEKLLGAWVRSLAIAASGVSAMGILVGRDGVVEIPPIPHDQAVQTLKALMQLWLDGMNTPLPLPPKTEVDPISRTLSN</sequence>
<evidence type="ECO:0000313" key="12">
    <source>
        <dbReference type="EMBL" id="OQW86061.1"/>
    </source>
</evidence>
<dbReference type="Pfam" id="PF17946">
    <property type="entry name" value="RecC_C"/>
    <property type="match status" value="1"/>
</dbReference>
<dbReference type="EMBL" id="MTEI01000024">
    <property type="protein sequence ID" value="OQW86061.1"/>
    <property type="molecule type" value="Genomic_DNA"/>
</dbReference>
<keyword evidence="5 10" id="KW-0347">Helicase</keyword>
<dbReference type="AlphaFoldDB" id="A0A1W9KPL4"/>
<evidence type="ECO:0000256" key="1">
    <source>
        <dbReference type="ARBA" id="ARBA00022722"/>
    </source>
</evidence>
<dbReference type="PANTHER" id="PTHR30591:SF1">
    <property type="entry name" value="RECBCD ENZYME SUBUNIT RECC"/>
    <property type="match status" value="1"/>
</dbReference>
<dbReference type="GO" id="GO:0008854">
    <property type="term" value="F:exodeoxyribonuclease V activity"/>
    <property type="evidence" value="ECO:0007669"/>
    <property type="project" value="InterPro"/>
</dbReference>
<comment type="function">
    <text evidence="10">A helicase/nuclease that prepares dsDNA breaks (DSB) for recombinational DNA repair. Binds to DSBs and unwinds DNA via a highly rapid and processive ATP-dependent bidirectional helicase activity. Unwinds dsDNA until it encounters a Chi (crossover hotspot instigator) sequence from the 3' direction. Cuts ssDNA a few nucleotides 3' to the Chi site. The properties and activities of the enzyme are changed at Chi. The Chi-altered holoenzyme produces a long 3'-ssDNA overhang and facilitates RecA-binding to the ssDNA for homologous DNA recombination and repair. Holoenzyme degrades any linearized DNA that is unable to undergo homologous recombination. In the holoenzyme this subunit recognizes the wild-type Chi sequence, and when added to isolated RecB increases its ATP-dependent helicase processivity.</text>
</comment>
<keyword evidence="6 10" id="KW-0269">Exonuclease</keyword>
<dbReference type="SUPFAM" id="SSF52980">
    <property type="entry name" value="Restriction endonuclease-like"/>
    <property type="match status" value="1"/>
</dbReference>
<dbReference type="HAMAP" id="MF_01486">
    <property type="entry name" value="RecC"/>
    <property type="match status" value="1"/>
</dbReference>
<dbReference type="GO" id="GO:0005524">
    <property type="term" value="F:ATP binding"/>
    <property type="evidence" value="ECO:0007669"/>
    <property type="project" value="UniProtKB-UniRule"/>
</dbReference>
<dbReference type="InterPro" id="IPR006697">
    <property type="entry name" value="RecC"/>
</dbReference>
<evidence type="ECO:0000256" key="10">
    <source>
        <dbReference type="HAMAP-Rule" id="MF_01486"/>
    </source>
</evidence>
<dbReference type="InterPro" id="IPR011335">
    <property type="entry name" value="Restrct_endonuc-II-like"/>
</dbReference>
<evidence type="ECO:0000256" key="4">
    <source>
        <dbReference type="ARBA" id="ARBA00022801"/>
    </source>
</evidence>
<evidence type="ECO:0000256" key="9">
    <source>
        <dbReference type="ARBA" id="ARBA00023204"/>
    </source>
</evidence>
<comment type="caution">
    <text evidence="12">The sequence shown here is derived from an EMBL/GenBank/DDBJ whole genome shotgun (WGS) entry which is preliminary data.</text>
</comment>
<comment type="similarity">
    <text evidence="10">Belongs to the RecC family.</text>
</comment>
<keyword evidence="7 10" id="KW-0067">ATP-binding</keyword>
<keyword evidence="8 10" id="KW-0238">DNA-binding</keyword>
<keyword evidence="1 10" id="KW-0540">Nuclease</keyword>
<evidence type="ECO:0000256" key="7">
    <source>
        <dbReference type="ARBA" id="ARBA00022840"/>
    </source>
</evidence>
<dbReference type="InterPro" id="IPR041500">
    <property type="entry name" value="RecC_C"/>
</dbReference>
<keyword evidence="2 10" id="KW-0547">Nucleotide-binding</keyword>
<organism evidence="12 13">
    <name type="scientific">Rhodoferax ferrireducens</name>
    <dbReference type="NCBI Taxonomy" id="192843"/>
    <lineage>
        <taxon>Bacteria</taxon>
        <taxon>Pseudomonadati</taxon>
        <taxon>Pseudomonadota</taxon>
        <taxon>Betaproteobacteria</taxon>
        <taxon>Burkholderiales</taxon>
        <taxon>Comamonadaceae</taxon>
        <taxon>Rhodoferax</taxon>
    </lineage>
</organism>